<dbReference type="InterPro" id="IPR020904">
    <property type="entry name" value="Sc_DH/Rdtase_CS"/>
</dbReference>
<name>A0A1X2EMA8_9MYCO</name>
<evidence type="ECO:0000259" key="5">
    <source>
        <dbReference type="SMART" id="SM00822"/>
    </source>
</evidence>
<evidence type="ECO:0000313" key="6">
    <source>
        <dbReference type="EMBL" id="ORX06158.1"/>
    </source>
</evidence>
<dbReference type="SMART" id="SM00822">
    <property type="entry name" value="PKS_KR"/>
    <property type="match status" value="1"/>
</dbReference>
<dbReference type="PRINTS" id="PR00081">
    <property type="entry name" value="GDHRDH"/>
</dbReference>
<evidence type="ECO:0000256" key="1">
    <source>
        <dbReference type="ARBA" id="ARBA00006484"/>
    </source>
</evidence>
<dbReference type="Pfam" id="PF00106">
    <property type="entry name" value="adh_short"/>
    <property type="match status" value="1"/>
</dbReference>
<gene>
    <name evidence="6" type="ORF">AWC30_07070</name>
</gene>
<proteinExistence type="inferred from homology"/>
<keyword evidence="7" id="KW-1185">Reference proteome</keyword>
<dbReference type="SUPFAM" id="SSF51735">
    <property type="entry name" value="NAD(P)-binding Rossmann-fold domains"/>
    <property type="match status" value="1"/>
</dbReference>
<evidence type="ECO:0000256" key="2">
    <source>
        <dbReference type="ARBA" id="ARBA00022857"/>
    </source>
</evidence>
<dbReference type="InterPro" id="IPR002347">
    <property type="entry name" value="SDR_fam"/>
</dbReference>
<dbReference type="GO" id="GO:0016491">
    <property type="term" value="F:oxidoreductase activity"/>
    <property type="evidence" value="ECO:0007669"/>
    <property type="project" value="UniProtKB-KW"/>
</dbReference>
<evidence type="ECO:0000256" key="4">
    <source>
        <dbReference type="RuleBase" id="RU000363"/>
    </source>
</evidence>
<evidence type="ECO:0000256" key="3">
    <source>
        <dbReference type="ARBA" id="ARBA00023002"/>
    </source>
</evidence>
<keyword evidence="3" id="KW-0560">Oxidoreductase</keyword>
<dbReference type="CDD" id="cd05233">
    <property type="entry name" value="SDR_c"/>
    <property type="match status" value="1"/>
</dbReference>
<dbReference type="RefSeq" id="WP_085109431.1">
    <property type="nucleotide sequence ID" value="NZ_JACKSN010000203.1"/>
</dbReference>
<dbReference type="PRINTS" id="PR00080">
    <property type="entry name" value="SDRFAMILY"/>
</dbReference>
<dbReference type="EMBL" id="LQPZ01000016">
    <property type="protein sequence ID" value="ORX06158.1"/>
    <property type="molecule type" value="Genomic_DNA"/>
</dbReference>
<accession>A0A1X2EMA8</accession>
<dbReference type="NCBIfam" id="NF005878">
    <property type="entry name" value="PRK07825.1"/>
    <property type="match status" value="1"/>
</dbReference>
<dbReference type="STRING" id="1798.AWC30_07070"/>
<dbReference type="InterPro" id="IPR057326">
    <property type="entry name" value="KR_dom"/>
</dbReference>
<comment type="similarity">
    <text evidence="1 4">Belongs to the short-chain dehydrogenases/reductases (SDR) family.</text>
</comment>
<dbReference type="PANTHER" id="PTHR43391:SF14">
    <property type="entry name" value="DEHYDROGENASE_REDUCTASE SDR FAMILY PROTEIN 7-LIKE"/>
    <property type="match status" value="1"/>
</dbReference>
<keyword evidence="2" id="KW-0521">NADP</keyword>
<reference evidence="6 7" key="1">
    <citation type="submission" date="2016-01" db="EMBL/GenBank/DDBJ databases">
        <title>The new phylogeny of the genus Mycobacterium.</title>
        <authorList>
            <person name="Tarcisio F."/>
            <person name="Conor M."/>
            <person name="Antonella G."/>
            <person name="Elisabetta G."/>
            <person name="Giulia F.S."/>
            <person name="Sara T."/>
            <person name="Anna F."/>
            <person name="Clotilde B."/>
            <person name="Roberto B."/>
            <person name="Veronica D.S."/>
            <person name="Fabio R."/>
            <person name="Monica P."/>
            <person name="Olivier J."/>
            <person name="Enrico T."/>
            <person name="Nicola S."/>
        </authorList>
    </citation>
    <scope>NUCLEOTIDE SEQUENCE [LARGE SCALE GENOMIC DNA]</scope>
    <source>
        <strain evidence="6 7">DSM 44153</strain>
    </source>
</reference>
<comment type="caution">
    <text evidence="6">The sequence shown here is derived from an EMBL/GenBank/DDBJ whole genome shotgun (WGS) entry which is preliminary data.</text>
</comment>
<dbReference type="AlphaFoldDB" id="A0A1X2EMA8"/>
<dbReference type="InterPro" id="IPR036291">
    <property type="entry name" value="NAD(P)-bd_dom_sf"/>
</dbReference>
<dbReference type="PROSITE" id="PS00061">
    <property type="entry name" value="ADH_SHORT"/>
    <property type="match status" value="1"/>
</dbReference>
<organism evidence="6 7">
    <name type="scientific">Mycolicibacillus trivialis</name>
    <dbReference type="NCBI Taxonomy" id="1798"/>
    <lineage>
        <taxon>Bacteria</taxon>
        <taxon>Bacillati</taxon>
        <taxon>Actinomycetota</taxon>
        <taxon>Actinomycetes</taxon>
        <taxon>Mycobacteriales</taxon>
        <taxon>Mycobacteriaceae</taxon>
        <taxon>Mycolicibacillus</taxon>
    </lineage>
</organism>
<dbReference type="Proteomes" id="UP000193090">
    <property type="component" value="Unassembled WGS sequence"/>
</dbReference>
<dbReference type="Gene3D" id="3.40.50.720">
    <property type="entry name" value="NAD(P)-binding Rossmann-like Domain"/>
    <property type="match status" value="1"/>
</dbReference>
<feature type="domain" description="Ketoreductase" evidence="5">
    <location>
        <begin position="11"/>
        <end position="188"/>
    </location>
</feature>
<sequence>MTTITGLRIAITGGAQGIGRAIAEALIAAGARVALGDVQEDAVRATAAELGDGAGGHRLDVADPASIASFLDAATAQLGGLDVLVNNAGIMPIGPFLTEEPTLTARTIEIDLMGVLTATRLAGTRFADRGHGHIVNIASVMGTLASPNAATYCAAKHAVVGFSAALRQEWRGSGVAISAICPGFVRTELIAGMTAPPLLDRFLVCEPEKVATAVVDEIRRGRSRTVFVPKAVGWVSRGSAPLPTPLVDAVFRLSGGNKVTTELDREARAAYQARTEGGR</sequence>
<dbReference type="PANTHER" id="PTHR43391">
    <property type="entry name" value="RETINOL DEHYDROGENASE-RELATED"/>
    <property type="match status" value="1"/>
</dbReference>
<protein>
    <recommendedName>
        <fullName evidence="5">Ketoreductase domain-containing protein</fullName>
    </recommendedName>
</protein>
<evidence type="ECO:0000313" key="7">
    <source>
        <dbReference type="Proteomes" id="UP000193090"/>
    </source>
</evidence>